<dbReference type="RefSeq" id="WP_059060311.1">
    <property type="nucleotide sequence ID" value="NZ_LN879502.1"/>
</dbReference>
<gene>
    <name evidence="2" type="ORF">PNK_0701</name>
</gene>
<dbReference type="AlphaFoldDB" id="A0A0U5JB31"/>
<keyword evidence="3" id="KW-1185">Reference proteome</keyword>
<name>A0A0U5JB31_9BACT</name>
<dbReference type="InParanoid" id="A0A0U5JB31"/>
<dbReference type="KEGG" id="pnl:PNK_0701"/>
<dbReference type="Proteomes" id="UP000069902">
    <property type="component" value="Chromosome cPNK"/>
</dbReference>
<evidence type="ECO:0000313" key="3">
    <source>
        <dbReference type="Proteomes" id="UP000069902"/>
    </source>
</evidence>
<dbReference type="PATRIC" id="fig|389348.3.peg.767"/>
<dbReference type="EMBL" id="LN879502">
    <property type="protein sequence ID" value="CUI16327.1"/>
    <property type="molecule type" value="Genomic_DNA"/>
</dbReference>
<proteinExistence type="predicted"/>
<dbReference type="STRING" id="389348.PNK_0701"/>
<dbReference type="GO" id="GO:0004029">
    <property type="term" value="F:aldehyde dehydrogenase (NAD+) activity"/>
    <property type="evidence" value="ECO:0007669"/>
    <property type="project" value="TreeGrafter"/>
</dbReference>
<dbReference type="PANTHER" id="PTHR48079">
    <property type="entry name" value="PROTEIN YEEZ"/>
    <property type="match status" value="1"/>
</dbReference>
<reference evidence="3" key="1">
    <citation type="submission" date="2015-09" db="EMBL/GenBank/DDBJ databases">
        <authorList>
            <person name="Bertelli C."/>
        </authorList>
    </citation>
    <scope>NUCLEOTIDE SEQUENCE [LARGE SCALE GENOMIC DNA]</scope>
    <source>
        <strain evidence="3">KNic</strain>
    </source>
</reference>
<dbReference type="Pfam" id="PF01370">
    <property type="entry name" value="Epimerase"/>
    <property type="match status" value="1"/>
</dbReference>
<feature type="domain" description="NAD-dependent epimerase/dehydratase" evidence="1">
    <location>
        <begin position="7"/>
        <end position="202"/>
    </location>
</feature>
<dbReference type="FunCoup" id="A0A0U5JB31">
    <property type="interactions" value="168"/>
</dbReference>
<organism evidence="2 3">
    <name type="scientific">Candidatus Protochlamydia naegleriophila</name>
    <dbReference type="NCBI Taxonomy" id="389348"/>
    <lineage>
        <taxon>Bacteria</taxon>
        <taxon>Pseudomonadati</taxon>
        <taxon>Chlamydiota</taxon>
        <taxon>Chlamydiia</taxon>
        <taxon>Parachlamydiales</taxon>
        <taxon>Parachlamydiaceae</taxon>
        <taxon>Candidatus Protochlamydia</taxon>
    </lineage>
</organism>
<dbReference type="SUPFAM" id="SSF51735">
    <property type="entry name" value="NAD(P)-binding Rossmann-fold domains"/>
    <property type="match status" value="1"/>
</dbReference>
<dbReference type="InterPro" id="IPR036291">
    <property type="entry name" value="NAD(P)-bd_dom_sf"/>
</dbReference>
<dbReference type="CDD" id="cd05266">
    <property type="entry name" value="SDR_a4"/>
    <property type="match status" value="1"/>
</dbReference>
<dbReference type="InterPro" id="IPR051783">
    <property type="entry name" value="NAD(P)-dependent_oxidoreduct"/>
</dbReference>
<dbReference type="Gene3D" id="3.40.50.720">
    <property type="entry name" value="NAD(P)-binding Rossmann-like Domain"/>
    <property type="match status" value="1"/>
</dbReference>
<dbReference type="PANTHER" id="PTHR48079:SF6">
    <property type="entry name" value="NAD(P)-BINDING DOMAIN-CONTAINING PROTEIN-RELATED"/>
    <property type="match status" value="1"/>
</dbReference>
<sequence length="268" mass="30013">MKIGILGCGYVGQAAAHYWKLAGHHISVTTRKQERIASLQQCADEVHLIQDLLLFPFLSEIEALLVSVAPDSNSTYLATYLQTAQQIAEHLPRLPKLKHILYTSSTSVYGDFQGDWVDEATPLAALSDNGRCLYQTEQTFLETTVGRVVIFRLGEIYGPGRYVSDRLRRSPTLTFPGTGNQYTNLIHLTDIVRALDFALAKSLHGLFNLCNDLHLPRREFYDKLCQQANLPKIAWDPSRASPHGGNKKVSNQKIKNLGFAFLENDCSH</sequence>
<dbReference type="GO" id="GO:0005737">
    <property type="term" value="C:cytoplasm"/>
    <property type="evidence" value="ECO:0007669"/>
    <property type="project" value="TreeGrafter"/>
</dbReference>
<protein>
    <recommendedName>
        <fullName evidence="1">NAD-dependent epimerase/dehydratase domain-containing protein</fullName>
    </recommendedName>
</protein>
<dbReference type="InterPro" id="IPR001509">
    <property type="entry name" value="Epimerase_deHydtase"/>
</dbReference>
<evidence type="ECO:0000313" key="2">
    <source>
        <dbReference type="EMBL" id="CUI16327.1"/>
    </source>
</evidence>
<accession>A0A0U5JB31</accession>
<evidence type="ECO:0000259" key="1">
    <source>
        <dbReference type="Pfam" id="PF01370"/>
    </source>
</evidence>